<dbReference type="EMBL" id="VSWC01000144">
    <property type="protein sequence ID" value="KAA1078345.1"/>
    <property type="molecule type" value="Genomic_DNA"/>
</dbReference>
<evidence type="ECO:0000313" key="1">
    <source>
        <dbReference type="EMBL" id="KAA1078345.1"/>
    </source>
</evidence>
<reference evidence="3 4" key="1">
    <citation type="submission" date="2019-05" db="EMBL/GenBank/DDBJ databases">
        <title>Emergence of the Ug99 lineage of the wheat stem rust pathogen through somatic hybridization.</title>
        <authorList>
            <person name="Li F."/>
            <person name="Upadhyaya N.M."/>
            <person name="Sperschneider J."/>
            <person name="Matny O."/>
            <person name="Nguyen-Phuc H."/>
            <person name="Mago R."/>
            <person name="Raley C."/>
            <person name="Miller M.E."/>
            <person name="Silverstein K.A.T."/>
            <person name="Henningsen E."/>
            <person name="Hirsch C.D."/>
            <person name="Visser B."/>
            <person name="Pretorius Z.A."/>
            <person name="Steffenson B.J."/>
            <person name="Schwessinger B."/>
            <person name="Dodds P.N."/>
            <person name="Figueroa M."/>
        </authorList>
    </citation>
    <scope>NUCLEOTIDE SEQUENCE [LARGE SCALE GENOMIC DNA]</scope>
    <source>
        <strain evidence="1">21-0</strain>
        <strain evidence="2 4">Ug99</strain>
    </source>
</reference>
<organism evidence="2 4">
    <name type="scientific">Puccinia graminis f. sp. tritici</name>
    <dbReference type="NCBI Taxonomy" id="56615"/>
    <lineage>
        <taxon>Eukaryota</taxon>
        <taxon>Fungi</taxon>
        <taxon>Dikarya</taxon>
        <taxon>Basidiomycota</taxon>
        <taxon>Pucciniomycotina</taxon>
        <taxon>Pucciniomycetes</taxon>
        <taxon>Pucciniales</taxon>
        <taxon>Pucciniaceae</taxon>
        <taxon>Puccinia</taxon>
    </lineage>
</organism>
<evidence type="ECO:0000313" key="3">
    <source>
        <dbReference type="Proteomes" id="UP000324748"/>
    </source>
</evidence>
<evidence type="ECO:0000313" key="2">
    <source>
        <dbReference type="EMBL" id="KAA1109809.1"/>
    </source>
</evidence>
<dbReference type="AlphaFoldDB" id="A0A5B0Q9K8"/>
<dbReference type="EMBL" id="VDEP01000304">
    <property type="protein sequence ID" value="KAA1109809.1"/>
    <property type="molecule type" value="Genomic_DNA"/>
</dbReference>
<accession>A0A5B0Q9K8</accession>
<protein>
    <submittedName>
        <fullName evidence="2">Uncharacterized protein</fullName>
    </submittedName>
</protein>
<sequence>MLYVHIIISISPPPAPLLSHDPEPDPTREALKKAFESFQVHVMGQLANAQSVKGGRPPNWTTLLWHALEHWIHSDPTYSHLITKSSSLKKPSPDTSSSSDSSQLACQLFLNACFVNSLRLITGRFRQLLRPAR</sequence>
<gene>
    <name evidence="1" type="ORF">PGT21_033857</name>
    <name evidence="2" type="ORF">PGTUg99_035378</name>
</gene>
<comment type="caution">
    <text evidence="2">The sequence shown here is derived from an EMBL/GenBank/DDBJ whole genome shotgun (WGS) entry which is preliminary data.</text>
</comment>
<evidence type="ECO:0000313" key="4">
    <source>
        <dbReference type="Proteomes" id="UP000325313"/>
    </source>
</evidence>
<keyword evidence="3" id="KW-1185">Reference proteome</keyword>
<name>A0A5B0Q9K8_PUCGR</name>
<dbReference type="Proteomes" id="UP000324748">
    <property type="component" value="Unassembled WGS sequence"/>
</dbReference>
<dbReference type="Proteomes" id="UP000325313">
    <property type="component" value="Unassembled WGS sequence"/>
</dbReference>
<proteinExistence type="predicted"/>